<evidence type="ECO:0000313" key="1">
    <source>
        <dbReference type="EMBL" id="CAG9325049.1"/>
    </source>
</evidence>
<gene>
    <name evidence="1" type="ORF">BSTOLATCC_MIC37795</name>
</gene>
<reference evidence="1" key="1">
    <citation type="submission" date="2021-09" db="EMBL/GenBank/DDBJ databases">
        <authorList>
            <consortium name="AG Swart"/>
            <person name="Singh M."/>
            <person name="Singh A."/>
            <person name="Seah K."/>
            <person name="Emmerich C."/>
        </authorList>
    </citation>
    <scope>NUCLEOTIDE SEQUENCE</scope>
    <source>
        <strain evidence="1">ATCC30299</strain>
    </source>
</reference>
<organism evidence="1 2">
    <name type="scientific">Blepharisma stoltei</name>
    <dbReference type="NCBI Taxonomy" id="1481888"/>
    <lineage>
        <taxon>Eukaryota</taxon>
        <taxon>Sar</taxon>
        <taxon>Alveolata</taxon>
        <taxon>Ciliophora</taxon>
        <taxon>Postciliodesmatophora</taxon>
        <taxon>Heterotrichea</taxon>
        <taxon>Heterotrichida</taxon>
        <taxon>Blepharismidae</taxon>
        <taxon>Blepharisma</taxon>
    </lineage>
</organism>
<dbReference type="Proteomes" id="UP001162131">
    <property type="component" value="Unassembled WGS sequence"/>
</dbReference>
<name>A0AAU9JVY3_9CILI</name>
<sequence length="192" mass="22142">MEPPRIKSKDCKTPGCKSTSEVYCNCNESDFCINCLITHLQQNSSTCHMVQTFGLPKLIYENSISPIEILCHKLELSSEDTWIIRNSKITMRQLLKFTMAQVYSFADQLSLSENTKYRLYDELYYIKLATGKIHIKDCLQGPNSFLHYKSETDPIPSEMPQNVKKEVIKEENPVIKTENDVAFEDLFNEANI</sequence>
<dbReference type="EMBL" id="CAJZBQ010000037">
    <property type="protein sequence ID" value="CAG9325049.1"/>
    <property type="molecule type" value="Genomic_DNA"/>
</dbReference>
<evidence type="ECO:0000313" key="2">
    <source>
        <dbReference type="Proteomes" id="UP001162131"/>
    </source>
</evidence>
<comment type="caution">
    <text evidence="1">The sequence shown here is derived from an EMBL/GenBank/DDBJ whole genome shotgun (WGS) entry which is preliminary data.</text>
</comment>
<protein>
    <submittedName>
        <fullName evidence="1">Uncharacterized protein</fullName>
    </submittedName>
</protein>
<proteinExistence type="predicted"/>
<keyword evidence="2" id="KW-1185">Reference proteome</keyword>
<dbReference type="AlphaFoldDB" id="A0AAU9JVY3"/>
<accession>A0AAU9JVY3</accession>